<sequence>SPVHSMASEDAVRSRQASAVVGGVHTDAFCCAFADRVLVLVTQRPRLGLLVSLAAVDGPPGSSESPAPQGSQGIPPTCDSRVLLGKDEPMSHVCAWNVAGHVSREAGGRPVLLALSLSGDVTPELVRALRAMVDTCRVW</sequence>
<reference evidence="2" key="1">
    <citation type="submission" date="2025-08" db="UniProtKB">
        <authorList>
            <consortium name="Ensembl"/>
        </authorList>
    </citation>
    <scope>IDENTIFICATION</scope>
</reference>
<dbReference type="Gene3D" id="3.30.230.90">
    <property type="match status" value="1"/>
</dbReference>
<name>S4RWB5_PETMA</name>
<dbReference type="PANTHER" id="PTHR31051">
    <property type="entry name" value="PROTEASOME ASSEMBLY CHAPERONE 3"/>
    <property type="match status" value="1"/>
</dbReference>
<accession>S4RWB5</accession>
<organism evidence="2">
    <name type="scientific">Petromyzon marinus</name>
    <name type="common">Sea lamprey</name>
    <dbReference type="NCBI Taxonomy" id="7757"/>
    <lineage>
        <taxon>Eukaryota</taxon>
        <taxon>Metazoa</taxon>
        <taxon>Chordata</taxon>
        <taxon>Craniata</taxon>
        <taxon>Vertebrata</taxon>
        <taxon>Cyclostomata</taxon>
        <taxon>Hyperoartia</taxon>
        <taxon>Petromyzontiformes</taxon>
        <taxon>Petromyzontidae</taxon>
        <taxon>Petromyzon</taxon>
    </lineage>
</organism>
<dbReference type="InterPro" id="IPR053720">
    <property type="entry name" value="Psm_Assembly_Chaperone"/>
</dbReference>
<dbReference type="AlphaFoldDB" id="S4RWB5"/>
<dbReference type="Ensembl" id="ENSPMAT00000009545.1">
    <property type="protein sequence ID" value="ENSPMAP00000009505.1"/>
    <property type="gene ID" value="ENSPMAG00000008636.1"/>
</dbReference>
<dbReference type="OMA" id="IHVCAKN"/>
<dbReference type="GeneTree" id="ENSGT00390000000324"/>
<evidence type="ECO:0000256" key="1">
    <source>
        <dbReference type="SAM" id="MobiDB-lite"/>
    </source>
</evidence>
<dbReference type="STRING" id="7757.ENSPMAP00000009505"/>
<protein>
    <submittedName>
        <fullName evidence="2">Proteasome (prosome, macropain) assembly chaperone 3</fullName>
    </submittedName>
</protein>
<proteinExistence type="predicted"/>
<dbReference type="PANTHER" id="PTHR31051:SF1">
    <property type="entry name" value="PROTEASOME ASSEMBLY CHAPERONE 3"/>
    <property type="match status" value="1"/>
</dbReference>
<dbReference type="Pfam" id="PF10178">
    <property type="entry name" value="PAC3"/>
    <property type="match status" value="1"/>
</dbReference>
<dbReference type="InterPro" id="IPR018788">
    <property type="entry name" value="Proteasome_assmbl_chp_3"/>
</dbReference>
<feature type="region of interest" description="Disordered" evidence="1">
    <location>
        <begin position="58"/>
        <end position="77"/>
    </location>
</feature>
<reference evidence="2" key="2">
    <citation type="submission" date="2025-09" db="UniProtKB">
        <authorList>
            <consortium name="Ensembl"/>
        </authorList>
    </citation>
    <scope>IDENTIFICATION</scope>
</reference>
<dbReference type="HOGENOM" id="CLU_133503_1_0_1"/>
<dbReference type="GO" id="GO:0043248">
    <property type="term" value="P:proteasome assembly"/>
    <property type="evidence" value="ECO:0007669"/>
    <property type="project" value="InterPro"/>
</dbReference>
<evidence type="ECO:0000313" key="2">
    <source>
        <dbReference type="Ensembl" id="ENSPMAP00000009505.1"/>
    </source>
</evidence>
<feature type="compositionally biased region" description="Polar residues" evidence="1">
    <location>
        <begin position="62"/>
        <end position="74"/>
    </location>
</feature>